<organism evidence="3 4">
    <name type="scientific">Echinicola arenosa</name>
    <dbReference type="NCBI Taxonomy" id="2774144"/>
    <lineage>
        <taxon>Bacteria</taxon>
        <taxon>Pseudomonadati</taxon>
        <taxon>Bacteroidota</taxon>
        <taxon>Cytophagia</taxon>
        <taxon>Cytophagales</taxon>
        <taxon>Cyclobacteriaceae</taxon>
        <taxon>Echinicola</taxon>
    </lineage>
</organism>
<evidence type="ECO:0000313" key="4">
    <source>
        <dbReference type="Proteomes" id="UP000647133"/>
    </source>
</evidence>
<feature type="domain" description="Glycosyltransferase subfamily 4-like N-terminal" evidence="2">
    <location>
        <begin position="16"/>
        <end position="205"/>
    </location>
</feature>
<dbReference type="RefSeq" id="WP_192010923.1">
    <property type="nucleotide sequence ID" value="NZ_JACYTQ010000005.1"/>
</dbReference>
<dbReference type="InterPro" id="IPR001296">
    <property type="entry name" value="Glyco_trans_1"/>
</dbReference>
<feature type="domain" description="Glycosyl transferase family 1" evidence="1">
    <location>
        <begin position="222"/>
        <end position="371"/>
    </location>
</feature>
<reference evidence="3 4" key="1">
    <citation type="submission" date="2020-09" db="EMBL/GenBank/DDBJ databases">
        <title>Echinicola sp. CAU 1574 isolated from sand of Sido Beach.</title>
        <authorList>
            <person name="Kim W."/>
        </authorList>
    </citation>
    <scope>NUCLEOTIDE SEQUENCE [LARGE SCALE GENOMIC DNA]</scope>
    <source>
        <strain evidence="3 4">CAU 1574</strain>
    </source>
</reference>
<dbReference type="Pfam" id="PF13439">
    <property type="entry name" value="Glyco_transf_4"/>
    <property type="match status" value="1"/>
</dbReference>
<dbReference type="Gene3D" id="3.40.50.2000">
    <property type="entry name" value="Glycogen Phosphorylase B"/>
    <property type="match status" value="2"/>
</dbReference>
<dbReference type="EMBL" id="JACYTQ010000005">
    <property type="protein sequence ID" value="MBD8490040.1"/>
    <property type="molecule type" value="Genomic_DNA"/>
</dbReference>
<gene>
    <name evidence="3" type="ORF">IFO69_14885</name>
</gene>
<proteinExistence type="predicted"/>
<keyword evidence="4" id="KW-1185">Reference proteome</keyword>
<comment type="caution">
    <text evidence="3">The sequence shown here is derived from an EMBL/GenBank/DDBJ whole genome shotgun (WGS) entry which is preliminary data.</text>
</comment>
<evidence type="ECO:0000259" key="1">
    <source>
        <dbReference type="Pfam" id="PF00534"/>
    </source>
</evidence>
<evidence type="ECO:0000259" key="2">
    <source>
        <dbReference type="Pfam" id="PF13439"/>
    </source>
</evidence>
<accession>A0ABR9AQ38</accession>
<dbReference type="PANTHER" id="PTHR12526">
    <property type="entry name" value="GLYCOSYLTRANSFERASE"/>
    <property type="match status" value="1"/>
</dbReference>
<name>A0ABR9AQ38_9BACT</name>
<protein>
    <submittedName>
        <fullName evidence="3">Glycosyltransferase family 4 protein</fullName>
    </submittedName>
</protein>
<dbReference type="SUPFAM" id="SSF53756">
    <property type="entry name" value="UDP-Glycosyltransferase/glycogen phosphorylase"/>
    <property type="match status" value="1"/>
</dbReference>
<evidence type="ECO:0000313" key="3">
    <source>
        <dbReference type="EMBL" id="MBD8490040.1"/>
    </source>
</evidence>
<dbReference type="InterPro" id="IPR028098">
    <property type="entry name" value="Glyco_trans_4-like_N"/>
</dbReference>
<sequence>MKILYINSLYAPDIRGGAELSLKLLVEGMQSKGIEVVVLSLSPENGLSSNVVDGVKVYRARLKNSYWPYDKNKPSTLKRLKWHLKDQYNATMRQYVKEVIKKEKPDLVSCHNLAGWSIAVWDEITLHQIPLMQVLHDMYLLCPNSNMYKGDKACETPCLQCSLLRSKHQKKSFQVSSVVGISKSILERFTGQGYFTTSKQYVIHNTRDIPSSGLPRKRNTRNQINIGYLGTLSKIKGIEWLIHSFKNRNYLGTLTIAGKGKEAYETYLKSMVKDPDIHFIGHTKPEDLFAKIDVLVVPSLWEEPLGMVAIEALAHHIPVIANRAGGLKETVRDGFNGLFVDASVPNSLDQALTRLYKDENLYNKLSANARSSVAEILDKERLLNEYEMAIKETLGVNSWDEI</sequence>
<dbReference type="Proteomes" id="UP000647133">
    <property type="component" value="Unassembled WGS sequence"/>
</dbReference>
<dbReference type="PANTHER" id="PTHR12526:SF630">
    <property type="entry name" value="GLYCOSYLTRANSFERASE"/>
    <property type="match status" value="1"/>
</dbReference>
<dbReference type="CDD" id="cd03823">
    <property type="entry name" value="GT4_ExpE7-like"/>
    <property type="match status" value="1"/>
</dbReference>
<dbReference type="Pfam" id="PF00534">
    <property type="entry name" value="Glycos_transf_1"/>
    <property type="match status" value="1"/>
</dbReference>